<evidence type="ECO:0008006" key="6">
    <source>
        <dbReference type="Google" id="ProtNLM"/>
    </source>
</evidence>
<organism evidence="4 5">
    <name type="scientific">Montanilutibacter psychrotolerans</name>
    <dbReference type="NCBI Taxonomy" id="1327343"/>
    <lineage>
        <taxon>Bacteria</taxon>
        <taxon>Pseudomonadati</taxon>
        <taxon>Pseudomonadota</taxon>
        <taxon>Gammaproteobacteria</taxon>
        <taxon>Lysobacterales</taxon>
        <taxon>Lysobacteraceae</taxon>
        <taxon>Montanilutibacter</taxon>
    </lineage>
</organism>
<sequence>MIRGAALVVLLALAGDVAAQDEETLEPAPGAALEDPDFRVRSRQFGLERRVEMYQWRSDADSYRRVWNAAWIDSSGFAPGHVNPPGLPLPGERWWARDARIDGKPIAPEVLRALGHWQVFRPNFSRLPGNLAATFQPDGDGLSSSENPLDPRVGDLRVAWSELVLPPLEGKVELRDGRWQLSSQARDAIAAGALPDPATQSAPLIAPTLLQRLWPWGLGALVLLLLWLGRRRRRRAKHRAGHRATDHNGGHANPSNRDGSP</sequence>
<dbReference type="InterPro" id="IPR012430">
    <property type="entry name" value="TMEM43_fam"/>
</dbReference>
<keyword evidence="2" id="KW-1133">Transmembrane helix</keyword>
<protein>
    <recommendedName>
        <fullName evidence="6">DUF3750 domain-containing protein</fullName>
    </recommendedName>
</protein>
<dbReference type="RefSeq" id="WP_123086404.1">
    <property type="nucleotide sequence ID" value="NZ_RIBS01000001.1"/>
</dbReference>
<evidence type="ECO:0000313" key="5">
    <source>
        <dbReference type="Proteomes" id="UP000267049"/>
    </source>
</evidence>
<dbReference type="OrthoDB" id="273988at2"/>
<dbReference type="Pfam" id="PF07787">
    <property type="entry name" value="TMEM43"/>
    <property type="match status" value="1"/>
</dbReference>
<name>A0A3M8T3N4_9GAMM</name>
<accession>A0A3M8T3N4</accession>
<keyword evidence="3" id="KW-0732">Signal</keyword>
<keyword evidence="5" id="KW-1185">Reference proteome</keyword>
<keyword evidence="2" id="KW-0472">Membrane</keyword>
<feature type="transmembrane region" description="Helical" evidence="2">
    <location>
        <begin position="213"/>
        <end position="229"/>
    </location>
</feature>
<dbReference type="Proteomes" id="UP000267049">
    <property type="component" value="Unassembled WGS sequence"/>
</dbReference>
<comment type="caution">
    <text evidence="4">The sequence shown here is derived from an EMBL/GenBank/DDBJ whole genome shotgun (WGS) entry which is preliminary data.</text>
</comment>
<evidence type="ECO:0000256" key="1">
    <source>
        <dbReference type="SAM" id="MobiDB-lite"/>
    </source>
</evidence>
<evidence type="ECO:0000256" key="3">
    <source>
        <dbReference type="SAM" id="SignalP"/>
    </source>
</evidence>
<reference evidence="4 5" key="1">
    <citation type="submission" date="2018-11" db="EMBL/GenBank/DDBJ databases">
        <title>Lysobacter cryohumiis sp. nov., isolated from soil in the Tianshan Mountains, Xinjiang, China.</title>
        <authorList>
            <person name="Luo Y."/>
            <person name="Sheng H."/>
        </authorList>
    </citation>
    <scope>NUCLEOTIDE SEQUENCE [LARGE SCALE GENOMIC DNA]</scope>
    <source>
        <strain evidence="4 5">ZS60</strain>
    </source>
</reference>
<feature type="chain" id="PRO_5018091012" description="DUF3750 domain-containing protein" evidence="3">
    <location>
        <begin position="20"/>
        <end position="261"/>
    </location>
</feature>
<proteinExistence type="predicted"/>
<dbReference type="EMBL" id="RIBS01000001">
    <property type="protein sequence ID" value="RNF86286.1"/>
    <property type="molecule type" value="Genomic_DNA"/>
</dbReference>
<dbReference type="AlphaFoldDB" id="A0A3M8T3N4"/>
<feature type="signal peptide" evidence="3">
    <location>
        <begin position="1"/>
        <end position="19"/>
    </location>
</feature>
<evidence type="ECO:0000256" key="2">
    <source>
        <dbReference type="SAM" id="Phobius"/>
    </source>
</evidence>
<feature type="region of interest" description="Disordered" evidence="1">
    <location>
        <begin position="238"/>
        <end position="261"/>
    </location>
</feature>
<keyword evidence="2" id="KW-0812">Transmembrane</keyword>
<evidence type="ECO:0000313" key="4">
    <source>
        <dbReference type="EMBL" id="RNF86286.1"/>
    </source>
</evidence>
<gene>
    <name evidence="4" type="ORF">EER27_02360</name>
</gene>